<dbReference type="PROSITE" id="PS01247">
    <property type="entry name" value="IUNH"/>
    <property type="match status" value="1"/>
</dbReference>
<dbReference type="PANTHER" id="PTHR12304">
    <property type="entry name" value="INOSINE-URIDINE PREFERRING NUCLEOSIDE HYDROLASE"/>
    <property type="match status" value="1"/>
</dbReference>
<evidence type="ECO:0000256" key="1">
    <source>
        <dbReference type="ARBA" id="ARBA00022801"/>
    </source>
</evidence>
<name>A0ABY4FMX5_9MICO</name>
<gene>
    <name evidence="4" type="ORF">MUN78_01930</name>
</gene>
<dbReference type="Gene3D" id="3.90.245.10">
    <property type="entry name" value="Ribonucleoside hydrolase-like"/>
    <property type="match status" value="1"/>
</dbReference>
<reference evidence="4 5" key="1">
    <citation type="submission" date="2022-04" db="EMBL/GenBank/DDBJ databases">
        <title>Leucobacter sp. isolated from rhizosphere of garlic.</title>
        <authorList>
            <person name="Won M."/>
            <person name="Lee C.-M."/>
            <person name="Woen H.-Y."/>
            <person name="Kwon S.-W."/>
        </authorList>
    </citation>
    <scope>NUCLEOTIDE SEQUENCE [LARGE SCALE GENOMIC DNA]</scope>
    <source>
        <strain evidence="4 5">H21R-40</strain>
    </source>
</reference>
<keyword evidence="2" id="KW-0326">Glycosidase</keyword>
<feature type="domain" description="Inosine/uridine-preferring nucleoside hydrolase" evidence="3">
    <location>
        <begin position="9"/>
        <end position="335"/>
    </location>
</feature>
<dbReference type="Pfam" id="PF01156">
    <property type="entry name" value="IU_nuc_hydro"/>
    <property type="match status" value="1"/>
</dbReference>
<proteinExistence type="predicted"/>
<dbReference type="InterPro" id="IPR015910">
    <property type="entry name" value="I/U_nuclsd_hydro_CS"/>
</dbReference>
<evidence type="ECO:0000313" key="4">
    <source>
        <dbReference type="EMBL" id="UOQ57625.1"/>
    </source>
</evidence>
<accession>A0ABY4FMX5</accession>
<dbReference type="EMBL" id="CP095045">
    <property type="protein sequence ID" value="UOQ57625.1"/>
    <property type="molecule type" value="Genomic_DNA"/>
</dbReference>
<dbReference type="InterPro" id="IPR023186">
    <property type="entry name" value="IUNH"/>
</dbReference>
<dbReference type="Proteomes" id="UP000831786">
    <property type="component" value="Chromosome"/>
</dbReference>
<dbReference type="SUPFAM" id="SSF53590">
    <property type="entry name" value="Nucleoside hydrolase"/>
    <property type="match status" value="1"/>
</dbReference>
<evidence type="ECO:0000256" key="2">
    <source>
        <dbReference type="ARBA" id="ARBA00023295"/>
    </source>
</evidence>
<dbReference type="RefSeq" id="WP_244728425.1">
    <property type="nucleotide sequence ID" value="NZ_CP095045.1"/>
</dbReference>
<dbReference type="PANTHER" id="PTHR12304:SF4">
    <property type="entry name" value="URIDINE NUCLEOSIDASE"/>
    <property type="match status" value="1"/>
</dbReference>
<sequence>MAAHTIPLFLDCDPGIDDAIAIAYLLCQGDVEITGIAASGGNVSTAQVVRNTLGWLALAGRPDLPVHRGATAPLAHAADDAAYAEVTHGDTGSGYAALPESAAVPAAATAAQAWVEAARAHPGELIGVVIGPSTNLALALELEPDLPRLLRRLFVMGGAFNYRGNTLPTTEWNVSYDPEAAARVFGAFGTASVAGSAPHPLVVGPIEATEMVEMTPDRWRRIAEGAEGGAAWSGVLHELGEALRFYFEFHEQDGHGYLAHIHDPFVLAAALEWARRDRAANGDGRIPWAETALAPIDVELTGTLTRGETVADWLGRWERPAGAELIRRVEAGRFLEHLTDTLMKGPQHDRTR</sequence>
<dbReference type="GO" id="GO:0016787">
    <property type="term" value="F:hydrolase activity"/>
    <property type="evidence" value="ECO:0007669"/>
    <property type="project" value="UniProtKB-KW"/>
</dbReference>
<dbReference type="InterPro" id="IPR036452">
    <property type="entry name" value="Ribo_hydro-like"/>
</dbReference>
<evidence type="ECO:0000259" key="3">
    <source>
        <dbReference type="Pfam" id="PF01156"/>
    </source>
</evidence>
<organism evidence="4 5">
    <name type="scientific">Leucobacter allii</name>
    <dbReference type="NCBI Taxonomy" id="2932247"/>
    <lineage>
        <taxon>Bacteria</taxon>
        <taxon>Bacillati</taxon>
        <taxon>Actinomycetota</taxon>
        <taxon>Actinomycetes</taxon>
        <taxon>Micrococcales</taxon>
        <taxon>Microbacteriaceae</taxon>
        <taxon>Leucobacter</taxon>
    </lineage>
</organism>
<dbReference type="InterPro" id="IPR001910">
    <property type="entry name" value="Inosine/uridine_hydrolase_dom"/>
</dbReference>
<keyword evidence="5" id="KW-1185">Reference proteome</keyword>
<protein>
    <submittedName>
        <fullName evidence="4">Nucleoside hydrolase</fullName>
    </submittedName>
</protein>
<keyword evidence="1 4" id="KW-0378">Hydrolase</keyword>
<evidence type="ECO:0000313" key="5">
    <source>
        <dbReference type="Proteomes" id="UP000831786"/>
    </source>
</evidence>